<protein>
    <submittedName>
        <fullName evidence="15">Formate dehydrogenase subunit alpha</fullName>
        <ecNumber evidence="15">1.17.1.9</ecNumber>
    </submittedName>
</protein>
<dbReference type="PANTHER" id="PTHR43105">
    <property type="entry name" value="RESPIRATORY NITRATE REDUCTASE"/>
    <property type="match status" value="1"/>
</dbReference>
<dbReference type="PROSITE" id="PS00551">
    <property type="entry name" value="MOLYBDOPTERIN_PROK_1"/>
    <property type="match status" value="1"/>
</dbReference>
<dbReference type="InterPro" id="IPR050123">
    <property type="entry name" value="Prok_molybdopt-oxidoreductase"/>
</dbReference>
<dbReference type="SMART" id="SM00926">
    <property type="entry name" value="Molybdop_Fe4S4"/>
    <property type="match status" value="1"/>
</dbReference>
<dbReference type="RefSeq" id="WP_369280581.1">
    <property type="nucleotide sequence ID" value="NZ_JBJVMW010000025.1"/>
</dbReference>
<dbReference type="NCBIfam" id="TIGR01591">
    <property type="entry name" value="Fdh-alpha"/>
    <property type="match status" value="1"/>
</dbReference>
<evidence type="ECO:0000256" key="3">
    <source>
        <dbReference type="ARBA" id="ARBA00022485"/>
    </source>
</evidence>
<evidence type="ECO:0000256" key="4">
    <source>
        <dbReference type="ARBA" id="ARBA00022714"/>
    </source>
</evidence>
<feature type="domain" description="4Fe-4S Mo/W bis-MGD-type" evidence="14">
    <location>
        <begin position="218"/>
        <end position="274"/>
    </location>
</feature>
<dbReference type="GO" id="GO:0008863">
    <property type="term" value="F:formate dehydrogenase (NAD+) activity"/>
    <property type="evidence" value="ECO:0007669"/>
    <property type="project" value="UniProtKB-EC"/>
</dbReference>
<evidence type="ECO:0000259" key="12">
    <source>
        <dbReference type="PROSITE" id="PS51085"/>
    </source>
</evidence>
<dbReference type="Pfam" id="PF13510">
    <property type="entry name" value="Fer2_4"/>
    <property type="match status" value="1"/>
</dbReference>
<proteinExistence type="inferred from homology"/>
<evidence type="ECO:0000256" key="7">
    <source>
        <dbReference type="ARBA" id="ARBA00022737"/>
    </source>
</evidence>
<dbReference type="Gene3D" id="3.10.20.740">
    <property type="match status" value="1"/>
</dbReference>
<dbReference type="InterPro" id="IPR017896">
    <property type="entry name" value="4Fe4S_Fe-S-bd"/>
</dbReference>
<comment type="function">
    <text evidence="1">NDH-1 shuttles electrons from NADH, via FMN and iron-sulfur (Fe-S) centers, to quinones in the respiratory chain. The immediate electron acceptor for the enzyme in this species is believed to be ubiquinone. Couples the redox reaction to proton translocation (for every two electrons transferred, four hydrogen ions are translocated across the cytoplasmic membrane), and thus conserves the redox energy in a proton gradient.</text>
</comment>
<dbReference type="InterPro" id="IPR041924">
    <property type="entry name" value="Formate_Dh-H_N"/>
</dbReference>
<dbReference type="InterPro" id="IPR001041">
    <property type="entry name" value="2Fe-2S_ferredoxin-type"/>
</dbReference>
<dbReference type="InterPro" id="IPR054351">
    <property type="entry name" value="NADH_UbQ_OxRdtase_ferredoxin"/>
</dbReference>
<dbReference type="Pfam" id="PF01568">
    <property type="entry name" value="Molydop_binding"/>
    <property type="match status" value="1"/>
</dbReference>
<keyword evidence="15" id="KW-0560">Oxidoreductase</keyword>
<evidence type="ECO:0000256" key="6">
    <source>
        <dbReference type="ARBA" id="ARBA00022723"/>
    </source>
</evidence>
<dbReference type="InterPro" id="IPR009010">
    <property type="entry name" value="Asp_de-COase-like_dom_sf"/>
</dbReference>
<keyword evidence="10" id="KW-0830">Ubiquinone</keyword>
<dbReference type="SUPFAM" id="SSF54292">
    <property type="entry name" value="2Fe-2S ferredoxin-like"/>
    <property type="match status" value="1"/>
</dbReference>
<comment type="similarity">
    <text evidence="2">In the C-terminal section; belongs to the prokaryotic molybdopterin-containing oxidoreductase family.</text>
</comment>
<dbReference type="Pfam" id="PF04879">
    <property type="entry name" value="Molybdop_Fe4S4"/>
    <property type="match status" value="1"/>
</dbReference>
<dbReference type="InterPro" id="IPR006656">
    <property type="entry name" value="Mopterin_OxRdtase"/>
</dbReference>
<evidence type="ECO:0000256" key="8">
    <source>
        <dbReference type="ARBA" id="ARBA00023004"/>
    </source>
</evidence>
<dbReference type="SUPFAM" id="SSF50692">
    <property type="entry name" value="ADC-like"/>
    <property type="match status" value="1"/>
</dbReference>
<dbReference type="PROSITE" id="PS51379">
    <property type="entry name" value="4FE4S_FER_2"/>
    <property type="match status" value="2"/>
</dbReference>
<dbReference type="PROSITE" id="PS51669">
    <property type="entry name" value="4FE4S_MOW_BIS_MGD"/>
    <property type="match status" value="1"/>
</dbReference>
<evidence type="ECO:0000313" key="15">
    <source>
        <dbReference type="EMBL" id="MFM9648896.1"/>
    </source>
</evidence>
<dbReference type="PROSITE" id="PS00198">
    <property type="entry name" value="4FE4S_FER_1"/>
    <property type="match status" value="1"/>
</dbReference>
<feature type="domain" description="2Fe-2S ferredoxin-type" evidence="12">
    <location>
        <begin position="2"/>
        <end position="78"/>
    </location>
</feature>
<dbReference type="SUPFAM" id="SSF53706">
    <property type="entry name" value="Formate dehydrogenase/DMSO reductase, domains 1-3"/>
    <property type="match status" value="1"/>
</dbReference>
<evidence type="ECO:0000313" key="16">
    <source>
        <dbReference type="Proteomes" id="UP001631993"/>
    </source>
</evidence>
<dbReference type="InterPro" id="IPR027467">
    <property type="entry name" value="MopterinOxRdtase_cofactor_BS"/>
</dbReference>
<evidence type="ECO:0000256" key="11">
    <source>
        <dbReference type="ARBA" id="ARBA00034078"/>
    </source>
</evidence>
<keyword evidence="5" id="KW-0874">Quinone</keyword>
<reference evidence="15 16" key="1">
    <citation type="submission" date="2024-12" db="EMBL/GenBank/DDBJ databases">
        <title>Forecasting of Potato common scab and diversities of Pathogenic streptomyces spp. in china.</title>
        <authorList>
            <person name="Handique U."/>
            <person name="Wu J."/>
        </authorList>
    </citation>
    <scope>NUCLEOTIDE SEQUENCE [LARGE SCALE GENOMIC DNA]</scope>
    <source>
        <strain evidence="15 16">ZRIMU1585</strain>
    </source>
</reference>
<accession>A0ABW9IM20</accession>
<evidence type="ECO:0000256" key="1">
    <source>
        <dbReference type="ARBA" id="ARBA00002378"/>
    </source>
</evidence>
<dbReference type="Proteomes" id="UP001631993">
    <property type="component" value="Unassembled WGS sequence"/>
</dbReference>
<keyword evidence="16" id="KW-1185">Reference proteome</keyword>
<dbReference type="PIRSF" id="PIRSF036643">
    <property type="entry name" value="FDH_alpha"/>
    <property type="match status" value="1"/>
</dbReference>
<dbReference type="InterPro" id="IPR000283">
    <property type="entry name" value="NADH_UbQ_OxRdtase_75kDa_su_CS"/>
</dbReference>
<gene>
    <name evidence="15" type="primary">fdhF</name>
    <name evidence="15" type="ORF">ACKI1S_22405</name>
</gene>
<keyword evidence="8" id="KW-0408">Iron</keyword>
<dbReference type="PROSITE" id="PS51085">
    <property type="entry name" value="2FE2S_FER_2"/>
    <property type="match status" value="1"/>
</dbReference>
<dbReference type="Gene3D" id="3.30.70.20">
    <property type="match status" value="1"/>
</dbReference>
<dbReference type="InterPro" id="IPR006655">
    <property type="entry name" value="Mopterin_OxRdtase_prok_CS"/>
</dbReference>
<dbReference type="InterPro" id="IPR006657">
    <property type="entry name" value="MoPterin_dinucl-bd_dom"/>
</dbReference>
<dbReference type="Gene3D" id="3.40.228.10">
    <property type="entry name" value="Dimethylsulfoxide Reductase, domain 2"/>
    <property type="match status" value="1"/>
</dbReference>
<dbReference type="EC" id="1.17.1.9" evidence="15"/>
<keyword evidence="3" id="KW-0004">4Fe-4S</keyword>
<keyword evidence="7" id="KW-0677">Repeat</keyword>
<dbReference type="PANTHER" id="PTHR43105:SF10">
    <property type="entry name" value="NADH-QUINONE OXIDOREDUCTASE SUBUNIT G"/>
    <property type="match status" value="1"/>
</dbReference>
<name>A0ABW9IM20_STRGJ</name>
<dbReference type="InterPro" id="IPR017900">
    <property type="entry name" value="4Fe4S_Fe_S_CS"/>
</dbReference>
<dbReference type="Gene3D" id="2.40.40.20">
    <property type="match status" value="1"/>
</dbReference>
<feature type="domain" description="4Fe-4S ferredoxin-type" evidence="13">
    <location>
        <begin position="178"/>
        <end position="206"/>
    </location>
</feature>
<dbReference type="PROSITE" id="PS00641">
    <property type="entry name" value="COMPLEX1_75K_1"/>
    <property type="match status" value="1"/>
</dbReference>
<keyword evidence="9" id="KW-0411">Iron-sulfur</keyword>
<organism evidence="15 16">
    <name type="scientific">Streptomyces galilaeus</name>
    <dbReference type="NCBI Taxonomy" id="33899"/>
    <lineage>
        <taxon>Bacteria</taxon>
        <taxon>Bacillati</taxon>
        <taxon>Actinomycetota</taxon>
        <taxon>Actinomycetes</taxon>
        <taxon>Kitasatosporales</taxon>
        <taxon>Streptomycetaceae</taxon>
        <taxon>Streptomyces</taxon>
    </lineage>
</organism>
<dbReference type="Gene3D" id="2.20.25.90">
    <property type="entry name" value="ADC-like domains"/>
    <property type="match status" value="1"/>
</dbReference>
<dbReference type="Gene3D" id="3.40.50.740">
    <property type="match status" value="1"/>
</dbReference>
<dbReference type="SUPFAM" id="SSF54862">
    <property type="entry name" value="4Fe-4S ferredoxins"/>
    <property type="match status" value="1"/>
</dbReference>
<dbReference type="EMBL" id="JBJVNE010000011">
    <property type="protein sequence ID" value="MFM9648896.1"/>
    <property type="molecule type" value="Genomic_DNA"/>
</dbReference>
<dbReference type="InterPro" id="IPR006478">
    <property type="entry name" value="Formate_DH_asu"/>
</dbReference>
<evidence type="ECO:0000259" key="14">
    <source>
        <dbReference type="PROSITE" id="PS51669"/>
    </source>
</evidence>
<sequence length="895" mass="93886">MTGIAIEVDGTSVHVPEGASLLTAVRAAGVELPALCSDDRLSPAGSCRTCLVRADGRIAAACVTPSSPGARIKTTTDDLVRLRRDAVKIIVSALPPEALAEGNPSELAHACESLGIAPETAQSTGGRGRDDSHPYIHLDRDLCIACGRCVRMCSEVQGTFALTLVGRGGDTVVAPGTGGPWAASDCVACGGCVDTCPTGAIIQPGPARGITSGVGPAAARTRTTCGYCGVGCALDVVTQNGEVAAVLPARDGPVNHGHACVKGRFSHGFRTSPERLTRPLLRRGGTLEPAGWDEALAHVARGLRAAVDAGGPDAVAAISSARATNEDNYLVQKFMRVVIGTNNVDNCSRLCHSPSAAGLTASFGLSGGTDSFDDVERADCLLVVGANPVEAHPVVGARLLNRVLHGAKLVVADPRAVGLALHADVHLRPRPGTNVALFHGLAHILLAERLADEEFLRARATGLPELTQLLADYPPDRVADITGVPAPDLVAAARLYGRAERPAIVYGLGVTEHLHGTDGVRSLANLAILRGAVGTDRGYGVNPLRGQNNVQGASDMGALPDLLPGYGKVTDPAVRSRAERVWGVTVPARPGLRIPDMFAAARAGDLRALWVIGEDVCATDPDASHVAQALDACPLVVCNELFLSETARHADVVLPVASWLEKDGTFVNFDRRFQRVRPAVPPPGETRTDFDIVRALAKAMGVDLGCATPADALAECARLAPVFAGLSHDRLDHEGAVPWPCPDPDRPGEAKLYLERFATPDGLAHLAATPYLPPGEEPDDSYPLVLVTGRRWAHYNSGSMTRRGGNLALDPVDFLDLHPDDAARYEVRGGEQVTVESRHGRARLIARVSEQTAPGQVFCSFHFPASGINRLTSDHADTVTSCPEYKVTAVRVAPP</sequence>
<evidence type="ECO:0000256" key="10">
    <source>
        <dbReference type="ARBA" id="ARBA00023075"/>
    </source>
</evidence>
<evidence type="ECO:0000256" key="2">
    <source>
        <dbReference type="ARBA" id="ARBA00007023"/>
    </source>
</evidence>
<dbReference type="CDD" id="cd00207">
    <property type="entry name" value="fer2"/>
    <property type="match status" value="1"/>
</dbReference>
<evidence type="ECO:0000259" key="13">
    <source>
        <dbReference type="PROSITE" id="PS51379"/>
    </source>
</evidence>
<keyword evidence="6" id="KW-0479">Metal-binding</keyword>
<dbReference type="Pfam" id="PF00384">
    <property type="entry name" value="Molybdopterin"/>
    <property type="match status" value="1"/>
</dbReference>
<comment type="cofactor">
    <cofactor evidence="11">
        <name>[2Fe-2S] cluster</name>
        <dbReference type="ChEBI" id="CHEBI:190135"/>
    </cofactor>
</comment>
<evidence type="ECO:0000256" key="9">
    <source>
        <dbReference type="ARBA" id="ARBA00023014"/>
    </source>
</evidence>
<feature type="domain" description="4Fe-4S ferredoxin-type" evidence="13">
    <location>
        <begin position="134"/>
        <end position="165"/>
    </location>
</feature>
<dbReference type="Pfam" id="PF22117">
    <property type="entry name" value="Fer4_Nqo3"/>
    <property type="match status" value="1"/>
</dbReference>
<dbReference type="InterPro" id="IPR036010">
    <property type="entry name" value="2Fe-2S_ferredoxin-like_sf"/>
</dbReference>
<dbReference type="InterPro" id="IPR006963">
    <property type="entry name" value="Mopterin_OxRdtase_4Fe-4S_dom"/>
</dbReference>
<dbReference type="PROSITE" id="PS00490">
    <property type="entry name" value="MOLYBDOPTERIN_PROK_2"/>
    <property type="match status" value="1"/>
</dbReference>
<dbReference type="CDD" id="cd00508">
    <property type="entry name" value="MopB_CT_Fdh-Nap-like"/>
    <property type="match status" value="1"/>
</dbReference>
<keyword evidence="4" id="KW-0001">2Fe-2S</keyword>
<comment type="caution">
    <text evidence="15">The sequence shown here is derived from an EMBL/GenBank/DDBJ whole genome shotgun (WGS) entry which is preliminary data.</text>
</comment>
<dbReference type="CDD" id="cd02753">
    <property type="entry name" value="MopB_Formate-Dh-H"/>
    <property type="match status" value="1"/>
</dbReference>
<evidence type="ECO:0000256" key="5">
    <source>
        <dbReference type="ARBA" id="ARBA00022719"/>
    </source>
</evidence>